<comment type="caution">
    <text evidence="2">The sequence shown here is derived from an EMBL/GenBank/DDBJ whole genome shotgun (WGS) entry which is preliminary data.</text>
</comment>
<evidence type="ECO:0000313" key="3">
    <source>
        <dbReference type="Proteomes" id="UP001165060"/>
    </source>
</evidence>
<feature type="region of interest" description="Disordered" evidence="1">
    <location>
        <begin position="29"/>
        <end position="178"/>
    </location>
</feature>
<feature type="compositionally biased region" description="Low complexity" evidence="1">
    <location>
        <begin position="29"/>
        <end position="49"/>
    </location>
</feature>
<name>A0ABQ6MC57_9STRA</name>
<feature type="compositionally biased region" description="Low complexity" evidence="1">
    <location>
        <begin position="91"/>
        <end position="100"/>
    </location>
</feature>
<evidence type="ECO:0000256" key="1">
    <source>
        <dbReference type="SAM" id="MobiDB-lite"/>
    </source>
</evidence>
<keyword evidence="3" id="KW-1185">Reference proteome</keyword>
<feature type="compositionally biased region" description="Gly residues" evidence="1">
    <location>
        <begin position="166"/>
        <end position="178"/>
    </location>
</feature>
<evidence type="ECO:0000313" key="2">
    <source>
        <dbReference type="EMBL" id="GMI23572.1"/>
    </source>
</evidence>
<organism evidence="2 3">
    <name type="scientific">Tetraparma gracilis</name>
    <dbReference type="NCBI Taxonomy" id="2962635"/>
    <lineage>
        <taxon>Eukaryota</taxon>
        <taxon>Sar</taxon>
        <taxon>Stramenopiles</taxon>
        <taxon>Ochrophyta</taxon>
        <taxon>Bolidophyceae</taxon>
        <taxon>Parmales</taxon>
        <taxon>Triparmaceae</taxon>
        <taxon>Tetraparma</taxon>
    </lineage>
</organism>
<dbReference type="Proteomes" id="UP001165060">
    <property type="component" value="Unassembled WGS sequence"/>
</dbReference>
<feature type="non-terminal residue" evidence="2">
    <location>
        <position position="178"/>
    </location>
</feature>
<gene>
    <name evidence="2" type="ORF">TeGR_g1554</name>
</gene>
<feature type="compositionally biased region" description="Low complexity" evidence="1">
    <location>
        <begin position="108"/>
        <end position="144"/>
    </location>
</feature>
<protein>
    <submittedName>
        <fullName evidence="2">Uncharacterized protein</fullName>
    </submittedName>
</protein>
<reference evidence="2 3" key="1">
    <citation type="journal article" date="2023" name="Commun. Biol.">
        <title>Genome analysis of Parmales, the sister group of diatoms, reveals the evolutionary specialization of diatoms from phago-mixotrophs to photoautotrophs.</title>
        <authorList>
            <person name="Ban H."/>
            <person name="Sato S."/>
            <person name="Yoshikawa S."/>
            <person name="Yamada K."/>
            <person name="Nakamura Y."/>
            <person name="Ichinomiya M."/>
            <person name="Sato N."/>
            <person name="Blanc-Mathieu R."/>
            <person name="Endo H."/>
            <person name="Kuwata A."/>
            <person name="Ogata H."/>
        </authorList>
    </citation>
    <scope>NUCLEOTIDE SEQUENCE [LARGE SCALE GENOMIC DNA]</scope>
</reference>
<sequence>MDGFSALNSSQKQLVAKTVAERAGVFTVAASSKAAANDKSAAADSSSDSDATRLEPSTKPGRERVFDSSSDDSDAPEPPPPARAPRKRSVPRAMTPAQQRRAADAARQRAPALPPARVAKGVSMSPHSETSSSDSDSPSSPPSSKRSRAAAPPPAPRPNPRYGLLANGGAGEPGPARG</sequence>
<accession>A0ABQ6MC57</accession>
<dbReference type="EMBL" id="BRYB01003970">
    <property type="protein sequence ID" value="GMI23572.1"/>
    <property type="molecule type" value="Genomic_DNA"/>
</dbReference>
<proteinExistence type="predicted"/>